<comment type="caution">
    <text evidence="1">The sequence shown here is derived from an EMBL/GenBank/DDBJ whole genome shotgun (WGS) entry which is preliminary data.</text>
</comment>
<dbReference type="EMBL" id="BPVZ01000050">
    <property type="protein sequence ID" value="GKV18358.1"/>
    <property type="molecule type" value="Genomic_DNA"/>
</dbReference>
<sequence length="55" mass="6192">MNFIFQLDLAWVHFKSVVSSNFGSPVSFPSNSRRLPSSPDPVCWPEIRVLIVLSS</sequence>
<protein>
    <submittedName>
        <fullName evidence="1">Uncharacterized protein</fullName>
    </submittedName>
</protein>
<dbReference type="AlphaFoldDB" id="A0AAV5K0S9"/>
<organism evidence="1 2">
    <name type="scientific">Rubroshorea leprosula</name>
    <dbReference type="NCBI Taxonomy" id="152421"/>
    <lineage>
        <taxon>Eukaryota</taxon>
        <taxon>Viridiplantae</taxon>
        <taxon>Streptophyta</taxon>
        <taxon>Embryophyta</taxon>
        <taxon>Tracheophyta</taxon>
        <taxon>Spermatophyta</taxon>
        <taxon>Magnoliopsida</taxon>
        <taxon>eudicotyledons</taxon>
        <taxon>Gunneridae</taxon>
        <taxon>Pentapetalae</taxon>
        <taxon>rosids</taxon>
        <taxon>malvids</taxon>
        <taxon>Malvales</taxon>
        <taxon>Dipterocarpaceae</taxon>
        <taxon>Rubroshorea</taxon>
    </lineage>
</organism>
<name>A0AAV5K0S9_9ROSI</name>
<accession>A0AAV5K0S9</accession>
<evidence type="ECO:0000313" key="1">
    <source>
        <dbReference type="EMBL" id="GKV18358.1"/>
    </source>
</evidence>
<reference evidence="1 2" key="1">
    <citation type="journal article" date="2021" name="Commun. Biol.">
        <title>The genome of Shorea leprosula (Dipterocarpaceae) highlights the ecological relevance of drought in aseasonal tropical rainforests.</title>
        <authorList>
            <person name="Ng K.K.S."/>
            <person name="Kobayashi M.J."/>
            <person name="Fawcett J.A."/>
            <person name="Hatakeyama M."/>
            <person name="Paape T."/>
            <person name="Ng C.H."/>
            <person name="Ang C.C."/>
            <person name="Tnah L.H."/>
            <person name="Lee C.T."/>
            <person name="Nishiyama T."/>
            <person name="Sese J."/>
            <person name="O'Brien M.J."/>
            <person name="Copetti D."/>
            <person name="Mohd Noor M.I."/>
            <person name="Ong R.C."/>
            <person name="Putra M."/>
            <person name="Sireger I.Z."/>
            <person name="Indrioko S."/>
            <person name="Kosugi Y."/>
            <person name="Izuno A."/>
            <person name="Isagi Y."/>
            <person name="Lee S.L."/>
            <person name="Shimizu K.K."/>
        </authorList>
    </citation>
    <scope>NUCLEOTIDE SEQUENCE [LARGE SCALE GENOMIC DNA]</scope>
    <source>
        <strain evidence="1">214</strain>
    </source>
</reference>
<evidence type="ECO:0000313" key="2">
    <source>
        <dbReference type="Proteomes" id="UP001054252"/>
    </source>
</evidence>
<keyword evidence="2" id="KW-1185">Reference proteome</keyword>
<gene>
    <name evidence="1" type="ORF">SLEP1_g28754</name>
</gene>
<proteinExistence type="predicted"/>
<dbReference type="Proteomes" id="UP001054252">
    <property type="component" value="Unassembled WGS sequence"/>
</dbReference>